<keyword evidence="4" id="KW-1185">Reference proteome</keyword>
<keyword evidence="1" id="KW-0732">Signal</keyword>
<evidence type="ECO:0000256" key="1">
    <source>
        <dbReference type="SAM" id="SignalP"/>
    </source>
</evidence>
<sequence length="261" mass="28812">MTQYLARPISKGALPAVLALLMTLLALPAAFAEEEGLYIETLNHTSGLMGETPTEELSKTYIAYGKMKVASSKSDGADMILDPTTGTMTFLNNAKKEYYQIDVKSMMEGMSQPGMEQMRAMMEKTQIKVEDTGETRKIGDWDCTKYEVTKTGMMDIQQEIWAAKDVDLDLDRFNNLMSMSGPNGLLGDSAAAKAQRAEMEKVKGYPILTKTRMQMMGSTMETESEVKVIRHEPMPASMFEIPDGYTLKDMMAAPPSAAGHP</sequence>
<dbReference type="EMBL" id="AFWT01000009">
    <property type="protein sequence ID" value="EGV32013.1"/>
    <property type="molecule type" value="Genomic_DNA"/>
</dbReference>
<dbReference type="AlphaFoldDB" id="G2DZX4"/>
<name>G2DZX4_9GAMM</name>
<dbReference type="RefSeq" id="WP_007040301.1">
    <property type="nucleotide sequence ID" value="NZ_AFWT01000009.1"/>
</dbReference>
<comment type="caution">
    <text evidence="3">The sequence shown here is derived from an EMBL/GenBank/DDBJ whole genome shotgun (WGS) entry which is preliminary data.</text>
</comment>
<evidence type="ECO:0000313" key="3">
    <source>
        <dbReference type="EMBL" id="EGV32013.1"/>
    </source>
</evidence>
<organism evidence="3 4">
    <name type="scientific">Thiorhodococcus drewsii AZ1</name>
    <dbReference type="NCBI Taxonomy" id="765913"/>
    <lineage>
        <taxon>Bacteria</taxon>
        <taxon>Pseudomonadati</taxon>
        <taxon>Pseudomonadota</taxon>
        <taxon>Gammaproteobacteria</taxon>
        <taxon>Chromatiales</taxon>
        <taxon>Chromatiaceae</taxon>
        <taxon>Thiorhodococcus</taxon>
    </lineage>
</organism>
<dbReference type="Proteomes" id="UP000004200">
    <property type="component" value="Unassembled WGS sequence"/>
</dbReference>
<protein>
    <recommendedName>
        <fullName evidence="2">DUF4412 domain-containing protein</fullName>
    </recommendedName>
</protein>
<feature type="domain" description="DUF4412" evidence="2">
    <location>
        <begin position="75"/>
        <end position="245"/>
    </location>
</feature>
<feature type="chain" id="PRO_5003429156" description="DUF4412 domain-containing protein" evidence="1">
    <location>
        <begin position="33"/>
        <end position="261"/>
    </location>
</feature>
<proteinExistence type="predicted"/>
<reference evidence="3 4" key="1">
    <citation type="submission" date="2011-06" db="EMBL/GenBank/DDBJ databases">
        <title>The draft genome of Thiorhodococcus drewsii AZ1.</title>
        <authorList>
            <consortium name="US DOE Joint Genome Institute (JGI-PGF)"/>
            <person name="Lucas S."/>
            <person name="Han J."/>
            <person name="Lapidus A."/>
            <person name="Cheng J.-F."/>
            <person name="Goodwin L."/>
            <person name="Pitluck S."/>
            <person name="Peters L."/>
            <person name="Land M.L."/>
            <person name="Hauser L."/>
            <person name="Vogl K."/>
            <person name="Liu Z."/>
            <person name="Imhoff J."/>
            <person name="Thiel V."/>
            <person name="Frigaard N.-U."/>
            <person name="Bryant D.A."/>
            <person name="Woyke T.J."/>
        </authorList>
    </citation>
    <scope>NUCLEOTIDE SEQUENCE [LARGE SCALE GENOMIC DNA]</scope>
    <source>
        <strain evidence="3 4">AZ1</strain>
    </source>
</reference>
<accession>G2DZX4</accession>
<dbReference type="Pfam" id="PF14371">
    <property type="entry name" value="DUF4412"/>
    <property type="match status" value="1"/>
</dbReference>
<evidence type="ECO:0000259" key="2">
    <source>
        <dbReference type="Pfam" id="PF14371"/>
    </source>
</evidence>
<feature type="signal peptide" evidence="1">
    <location>
        <begin position="1"/>
        <end position="32"/>
    </location>
</feature>
<evidence type="ECO:0000313" key="4">
    <source>
        <dbReference type="Proteomes" id="UP000004200"/>
    </source>
</evidence>
<gene>
    <name evidence="3" type="ORF">ThidrDRAFT_1587</name>
</gene>
<dbReference type="InterPro" id="IPR025524">
    <property type="entry name" value="DUF4412"/>
</dbReference>
<dbReference type="eggNOG" id="ENOG502ZB2I">
    <property type="taxonomic scope" value="Bacteria"/>
</dbReference>
<dbReference type="OrthoDB" id="5761467at2"/>